<dbReference type="KEGG" id="paek:D3873_05195"/>
<name>A0A385YS26_9BACL</name>
<evidence type="ECO:0000259" key="2">
    <source>
        <dbReference type="SMART" id="SM00852"/>
    </source>
</evidence>
<feature type="domain" description="MoaB/Mog" evidence="2">
    <location>
        <begin position="4"/>
        <end position="171"/>
    </location>
</feature>
<dbReference type="InterPro" id="IPR036425">
    <property type="entry name" value="MoaB/Mog-like_dom_sf"/>
</dbReference>
<dbReference type="AlphaFoldDB" id="A0A385YS26"/>
<dbReference type="InterPro" id="IPR008136">
    <property type="entry name" value="CinA_C"/>
</dbReference>
<organism evidence="3 4">
    <name type="scientific">Paenisporosarcina cavernae</name>
    <dbReference type="NCBI Taxonomy" id="2320858"/>
    <lineage>
        <taxon>Bacteria</taxon>
        <taxon>Bacillati</taxon>
        <taxon>Bacillota</taxon>
        <taxon>Bacilli</taxon>
        <taxon>Bacillales</taxon>
        <taxon>Caryophanaceae</taxon>
        <taxon>Paenisporosarcina</taxon>
    </lineage>
</organism>
<dbReference type="PIRSF" id="PIRSF006728">
    <property type="entry name" value="CinA"/>
    <property type="match status" value="1"/>
</dbReference>
<dbReference type="PANTHER" id="PTHR13939:SF0">
    <property type="entry name" value="NMN AMIDOHYDROLASE-LIKE PROTEIN YFAY"/>
    <property type="match status" value="1"/>
</dbReference>
<evidence type="ECO:0000256" key="1">
    <source>
        <dbReference type="HAMAP-Rule" id="MF_00226"/>
    </source>
</evidence>
<dbReference type="SMART" id="SM00852">
    <property type="entry name" value="MoCF_biosynth"/>
    <property type="match status" value="1"/>
</dbReference>
<dbReference type="CDD" id="cd00885">
    <property type="entry name" value="cinA"/>
    <property type="match status" value="1"/>
</dbReference>
<reference evidence="4" key="1">
    <citation type="submission" date="2018-09" db="EMBL/GenBank/DDBJ databases">
        <authorList>
            <person name="Zhu H."/>
        </authorList>
    </citation>
    <scope>NUCLEOTIDE SEQUENCE [LARGE SCALE GENOMIC DNA]</scope>
    <source>
        <strain evidence="4">K2R23-3</strain>
    </source>
</reference>
<dbReference type="Gene3D" id="3.90.950.20">
    <property type="entry name" value="CinA-like"/>
    <property type="match status" value="1"/>
</dbReference>
<gene>
    <name evidence="1" type="primary">cinA</name>
    <name evidence="3" type="ORF">D3873_05195</name>
</gene>
<dbReference type="NCBIfam" id="TIGR00199">
    <property type="entry name" value="PncC_domain"/>
    <property type="match status" value="1"/>
</dbReference>
<protein>
    <recommendedName>
        <fullName evidence="1">Putative competence-damage inducible protein</fullName>
    </recommendedName>
</protein>
<dbReference type="Gene3D" id="3.30.70.2860">
    <property type="match status" value="1"/>
</dbReference>
<dbReference type="HAMAP" id="MF_00226_B">
    <property type="entry name" value="CinA_B"/>
    <property type="match status" value="1"/>
</dbReference>
<dbReference type="Pfam" id="PF00994">
    <property type="entry name" value="MoCF_biosynth"/>
    <property type="match status" value="1"/>
</dbReference>
<dbReference type="InterPro" id="IPR008135">
    <property type="entry name" value="Competence-induced_CinA"/>
</dbReference>
<accession>A0A385YS26</accession>
<sequence>MNAEIIAVGSELLLGQITNTNAAFISKQLAELGVNVYFHTAVGDNPERLVEAIQQAEKRAELIIFSGGLGPTKDDLTKETIAKHLNTTLEMNEQAMQSIRHFFEKIHREMTPNNEKQALVLKGSFILENHHGMAPGMVTEHQNRFYMLLPGPPKELEPMFQFEAKPFLMNKLFEDAAIYSHVLRFYGIGEAELEDRIHDILDAQSNPTIAPLASDGEVTIRISAKSKSKEEADSLIYSVEEKIVERVGDYLYGYNDDSLASKAVDALRQHEMTIAAAESLTAGLFMAELASVPAVSDIFVGGEVTYHTDAKINTLGVSREIIENYGVVSKECAIEMAKKASEKFGTKIGVGLTGAAGPSSLEGETPGSVWIGIRLANGETYAEHLQLSGNRNTNRLRVVKKTFSILIRLVKDSTIR</sequence>
<keyword evidence="4" id="KW-1185">Reference proteome</keyword>
<dbReference type="EMBL" id="CP032418">
    <property type="protein sequence ID" value="AYC29304.1"/>
    <property type="molecule type" value="Genomic_DNA"/>
</dbReference>
<dbReference type="SUPFAM" id="SSF53218">
    <property type="entry name" value="Molybdenum cofactor biosynthesis proteins"/>
    <property type="match status" value="1"/>
</dbReference>
<dbReference type="InterPro" id="IPR050101">
    <property type="entry name" value="CinA"/>
</dbReference>
<dbReference type="InterPro" id="IPR036653">
    <property type="entry name" value="CinA-like_C"/>
</dbReference>
<dbReference type="NCBIfam" id="TIGR00177">
    <property type="entry name" value="molyb_syn"/>
    <property type="match status" value="1"/>
</dbReference>
<dbReference type="SUPFAM" id="SSF142433">
    <property type="entry name" value="CinA-like"/>
    <property type="match status" value="1"/>
</dbReference>
<dbReference type="Pfam" id="PF18146">
    <property type="entry name" value="CinA_KH"/>
    <property type="match status" value="1"/>
</dbReference>
<dbReference type="Proteomes" id="UP000265725">
    <property type="component" value="Chromosome"/>
</dbReference>
<dbReference type="RefSeq" id="WP_119883044.1">
    <property type="nucleotide sequence ID" value="NZ_CP032418.1"/>
</dbReference>
<dbReference type="Gene3D" id="3.40.980.10">
    <property type="entry name" value="MoaB/Mog-like domain"/>
    <property type="match status" value="1"/>
</dbReference>
<dbReference type="InterPro" id="IPR001453">
    <property type="entry name" value="MoaB/Mog_dom"/>
</dbReference>
<dbReference type="NCBIfam" id="NF001813">
    <property type="entry name" value="PRK00549.1"/>
    <property type="match status" value="1"/>
</dbReference>
<proteinExistence type="inferred from homology"/>
<comment type="similarity">
    <text evidence="1">Belongs to the CinA family.</text>
</comment>
<dbReference type="NCBIfam" id="TIGR00200">
    <property type="entry name" value="cinA_nterm"/>
    <property type="match status" value="1"/>
</dbReference>
<evidence type="ECO:0000313" key="3">
    <source>
        <dbReference type="EMBL" id="AYC29304.1"/>
    </source>
</evidence>
<dbReference type="PANTHER" id="PTHR13939">
    <property type="entry name" value="NICOTINAMIDE-NUCLEOTIDE AMIDOHYDROLASE PNCC"/>
    <property type="match status" value="1"/>
</dbReference>
<evidence type="ECO:0000313" key="4">
    <source>
        <dbReference type="Proteomes" id="UP000265725"/>
    </source>
</evidence>
<dbReference type="InterPro" id="IPR041424">
    <property type="entry name" value="CinA_KH"/>
</dbReference>
<dbReference type="Pfam" id="PF02464">
    <property type="entry name" value="CinA"/>
    <property type="match status" value="1"/>
</dbReference>
<dbReference type="OrthoDB" id="9801454at2"/>